<dbReference type="EMBL" id="JAHGUI010000071">
    <property type="protein sequence ID" value="MBT2920167.1"/>
    <property type="molecule type" value="Genomic_DNA"/>
</dbReference>
<reference evidence="1 2" key="1">
    <citation type="journal article" date="2017" name="J. Fish Dis.">
        <title>Comparative assessment of Vibrio virulence in marine fish larvae.</title>
        <authorList>
            <person name="Ronneseth A."/>
            <person name="Castillo D."/>
            <person name="D'Alvise P."/>
            <person name="Tonnesen O."/>
            <person name="Haugland G."/>
            <person name="Grotkjaer T."/>
            <person name="Engell-Sorensen K."/>
            <person name="Norremark L."/>
            <person name="Bergh O."/>
            <person name="Wergeland H.I."/>
            <person name="Gram L."/>
        </authorList>
    </citation>
    <scope>NUCLEOTIDE SEQUENCE [LARGE SCALE GENOMIC DNA]</scope>
    <source>
        <strain evidence="1 2">90-11-286</strain>
    </source>
</reference>
<evidence type="ECO:0000313" key="1">
    <source>
        <dbReference type="EMBL" id="MBT2920167.1"/>
    </source>
</evidence>
<protein>
    <submittedName>
        <fullName evidence="1">Baseplate J/gp47 family protein</fullName>
    </submittedName>
</protein>
<accession>A0ABD4QY65</accession>
<proteinExistence type="predicted"/>
<gene>
    <name evidence="1" type="ORF">PL14_15940</name>
</gene>
<organism evidence="1 2">
    <name type="scientific">Vibrio anguillarum</name>
    <name type="common">Listonella anguillarum</name>
    <dbReference type="NCBI Taxonomy" id="55601"/>
    <lineage>
        <taxon>Bacteria</taxon>
        <taxon>Pseudomonadati</taxon>
        <taxon>Pseudomonadota</taxon>
        <taxon>Gammaproteobacteria</taxon>
        <taxon>Vibrionales</taxon>
        <taxon>Vibrionaceae</taxon>
        <taxon>Vibrio</taxon>
    </lineage>
</organism>
<dbReference type="RefSeq" id="WP_064626805.1">
    <property type="nucleotide sequence ID" value="NZ_JAHGUI010000071.1"/>
</dbReference>
<dbReference type="AlphaFoldDB" id="A0ABD4QY65"/>
<name>A0ABD4QY65_VIBAN</name>
<sequence>MTTQDNRPKAFQEPDFETLLAEYVAFAVEHCAASDAEKAVYLQEALTNDSELLAQVLQALVLKYIADTREKNYWALQMFRKFVTESDMVDLMALQYNLKRQVLQPEDTSVFPPKPAVLESNDDLLRRFDLAPYQFHTTGTRLGYRFHALTLDERPVIKIESEADAVVVRYEFPKAAQPALVKDAQARMTEPNSGKVAVAILSRETPNGVPSAALLERASKYLNRDDIAQESDEITTKAATPIPYTISVVLYTGANPNNHVTKAQAQQTGMAFAERKHRLEEVIDVEEIGHEFYELGVKRVKVLEPAADVVCQWDEAPYCSEVIIDVRAE</sequence>
<comment type="caution">
    <text evidence="1">The sequence shown here is derived from an EMBL/GenBank/DDBJ whole genome shotgun (WGS) entry which is preliminary data.</text>
</comment>
<evidence type="ECO:0000313" key="2">
    <source>
        <dbReference type="Proteomes" id="UP000078309"/>
    </source>
</evidence>
<dbReference type="Proteomes" id="UP000078309">
    <property type="component" value="Unassembled WGS sequence"/>
</dbReference>